<dbReference type="GO" id="GO:0004386">
    <property type="term" value="F:helicase activity"/>
    <property type="evidence" value="ECO:0007669"/>
    <property type="project" value="UniProtKB-KW"/>
</dbReference>
<keyword evidence="3" id="KW-0217">Developmental protein</keyword>
<keyword evidence="9" id="KW-0347">Helicase</keyword>
<dbReference type="CDD" id="cd18793">
    <property type="entry name" value="SF2_C_SNF"/>
    <property type="match status" value="1"/>
</dbReference>
<evidence type="ECO:0000256" key="19">
    <source>
        <dbReference type="SAM" id="MobiDB-lite"/>
    </source>
</evidence>
<dbReference type="SMART" id="SM00487">
    <property type="entry name" value="DEXDc"/>
    <property type="match status" value="1"/>
</dbReference>
<sequence length="825" mass="95099">MSCVKEETRSVSPHCPKPNESEEPLGTAMEETLPGNSAASVKAENAVSEVVITKEMEEEEMQLVEKGEKKEEEIMKKAREAQRKETHDIRFKRLQHLLDKSNIYSKFLLTKMEQQQQEVMSISDLSFFVFSVEKNKRKREEDYKIADVMSKEEVPGMKKLEAEDIEKMSDSNADIKGRLSETVRDNAKHLLDPDRKVNGQAVPAQQPLLFTGGVMRSYQIEGVEWLRMLWENGINGILADEMGLGKTIQCIAHVAMMLERKVMGPFLVVAPLSTLPNWINEFKRFTPEVSVQLYHGPAKDRMALLKQIRKPQGPHNMLPVVVTSFEIAMIDRKFLQRFHWKYLIVDEGHRIKNLNCRLVRELKMLPTDNKLLLTGTPLQNNLAELWSLLNFLLPEVFDDLKSFESWFDIDTIGSDAKNVVANEREQNILHMLHQILTPFLLRRLKSDVTLEVPPKKEIVVYAPLTVKQESFYTAVVNKTIAKVLGQVKVEAPVVLTTDGRPKRRTRRPVDYKETDGDTPYDLEKYLERVQKEADPAPVVDVQMPLDSQINLKLQNILMLLKRCCNHPYLIEYPLDPATQEFKIDEQLVQTSGKFLILDRMLPELKKRGHKVLIFSQMTSILDILMDYCYLRGYQYSRLDGSMAYPDREENMTKFSSDPEVFLFLLSTRAGGLGINLTAADTVIIFDSDWNPQADLQAQDRCHRIGQTKPVVVYRLVTANTIDQKILERASAKRKLEKMVIHKRWGHKLYLGSMEKCIELQGMYLHANMSLYRQDGRPCSLPRQPPKPLFDPGQKQPCQVYFQIHLNIQLLVFSNKIYLNTYFESN</sequence>
<keyword evidence="13" id="KW-0804">Transcription</keyword>
<dbReference type="Gene3D" id="3.40.50.10810">
    <property type="entry name" value="Tandem AAA-ATPase domain"/>
    <property type="match status" value="1"/>
</dbReference>
<dbReference type="GO" id="GO:0051301">
    <property type="term" value="P:cell division"/>
    <property type="evidence" value="ECO:0007669"/>
    <property type="project" value="UniProtKB-KW"/>
</dbReference>
<keyword evidence="11" id="KW-0805">Transcription regulation</keyword>
<dbReference type="Ensembl" id="ENSOTST00005022214.2">
    <property type="protein sequence ID" value="ENSOTSP00005020418.2"/>
    <property type="gene ID" value="ENSOTSG00005008668.2"/>
</dbReference>
<dbReference type="AlphaFoldDB" id="A0A8C8D3M2"/>
<dbReference type="GeneTree" id="ENSGT00740000115593"/>
<dbReference type="SUPFAM" id="SSF52540">
    <property type="entry name" value="P-loop containing nucleoside triphosphate hydrolases"/>
    <property type="match status" value="2"/>
</dbReference>
<evidence type="ECO:0000313" key="22">
    <source>
        <dbReference type="Ensembl" id="ENSOTSP00005020418.2"/>
    </source>
</evidence>
<dbReference type="Gene3D" id="3.40.50.300">
    <property type="entry name" value="P-loop containing nucleotide triphosphate hydrolases"/>
    <property type="match status" value="1"/>
</dbReference>
<evidence type="ECO:0000256" key="11">
    <source>
        <dbReference type="ARBA" id="ARBA00023015"/>
    </source>
</evidence>
<reference evidence="22" key="1">
    <citation type="submission" date="2025-08" db="UniProtKB">
        <authorList>
            <consortium name="Ensembl"/>
        </authorList>
    </citation>
    <scope>IDENTIFICATION</scope>
</reference>
<evidence type="ECO:0000256" key="16">
    <source>
        <dbReference type="ARBA" id="ARBA00053349"/>
    </source>
</evidence>
<dbReference type="GO" id="GO:0006346">
    <property type="term" value="P:DNA methylation-dependent constitutive heterochromatin formation"/>
    <property type="evidence" value="ECO:0007669"/>
    <property type="project" value="TreeGrafter"/>
</dbReference>
<evidence type="ECO:0000256" key="2">
    <source>
        <dbReference type="ARBA" id="ARBA00007025"/>
    </source>
</evidence>
<evidence type="ECO:0000256" key="12">
    <source>
        <dbReference type="ARBA" id="ARBA00023054"/>
    </source>
</evidence>
<dbReference type="GO" id="GO:0016787">
    <property type="term" value="F:hydrolase activity"/>
    <property type="evidence" value="ECO:0007669"/>
    <property type="project" value="UniProtKB-KW"/>
</dbReference>
<dbReference type="Pfam" id="PF00271">
    <property type="entry name" value="Helicase_C"/>
    <property type="match status" value="1"/>
</dbReference>
<organism evidence="22 23">
    <name type="scientific">Oncorhynchus tshawytscha</name>
    <name type="common">Chinook salmon</name>
    <name type="synonym">Salmo tshawytscha</name>
    <dbReference type="NCBI Taxonomy" id="74940"/>
    <lineage>
        <taxon>Eukaryota</taxon>
        <taxon>Metazoa</taxon>
        <taxon>Chordata</taxon>
        <taxon>Craniata</taxon>
        <taxon>Vertebrata</taxon>
        <taxon>Euteleostomi</taxon>
        <taxon>Actinopterygii</taxon>
        <taxon>Neopterygii</taxon>
        <taxon>Teleostei</taxon>
        <taxon>Protacanthopterygii</taxon>
        <taxon>Salmoniformes</taxon>
        <taxon>Salmonidae</taxon>
        <taxon>Salmoninae</taxon>
        <taxon>Oncorhynchus</taxon>
    </lineage>
</organism>
<keyword evidence="10" id="KW-0067">ATP-binding</keyword>
<evidence type="ECO:0000256" key="1">
    <source>
        <dbReference type="ARBA" id="ARBA00004123"/>
    </source>
</evidence>
<dbReference type="GO" id="GO:0031508">
    <property type="term" value="P:pericentric heterochromatin formation"/>
    <property type="evidence" value="ECO:0007669"/>
    <property type="project" value="TreeGrafter"/>
</dbReference>
<dbReference type="GO" id="GO:0005721">
    <property type="term" value="C:pericentric heterochromatin"/>
    <property type="evidence" value="ECO:0007669"/>
    <property type="project" value="TreeGrafter"/>
</dbReference>
<evidence type="ECO:0000256" key="7">
    <source>
        <dbReference type="ARBA" id="ARBA00022776"/>
    </source>
</evidence>
<name>A0A8C8D3M2_ONCTS</name>
<evidence type="ECO:0000256" key="9">
    <source>
        <dbReference type="ARBA" id="ARBA00022806"/>
    </source>
</evidence>
<evidence type="ECO:0000259" key="21">
    <source>
        <dbReference type="PROSITE" id="PS51194"/>
    </source>
</evidence>
<evidence type="ECO:0000256" key="18">
    <source>
        <dbReference type="SAM" id="Coils"/>
    </source>
</evidence>
<dbReference type="GO" id="GO:0003682">
    <property type="term" value="F:chromatin binding"/>
    <property type="evidence" value="ECO:0007669"/>
    <property type="project" value="TreeGrafter"/>
</dbReference>
<dbReference type="InterPro" id="IPR049730">
    <property type="entry name" value="SNF2/RAD54-like_C"/>
</dbReference>
<gene>
    <name evidence="22" type="primary">HELLS</name>
</gene>
<dbReference type="PANTHER" id="PTHR47161:SF1">
    <property type="entry name" value="LYMPHOID-SPECIFIC HELICASE"/>
    <property type="match status" value="1"/>
</dbReference>
<reference evidence="22" key="2">
    <citation type="submission" date="2025-09" db="UniProtKB">
        <authorList>
            <consortium name="Ensembl"/>
        </authorList>
    </citation>
    <scope>IDENTIFICATION</scope>
</reference>
<protein>
    <recommendedName>
        <fullName evidence="17">Proliferation-associated SNF2-like protein</fullName>
    </recommendedName>
</protein>
<dbReference type="InterPro" id="IPR014001">
    <property type="entry name" value="Helicase_ATP-bd"/>
</dbReference>
<dbReference type="GO" id="GO:0044027">
    <property type="term" value="P:negative regulation of gene expression via chromosomal CpG island methylation"/>
    <property type="evidence" value="ECO:0007669"/>
    <property type="project" value="TreeGrafter"/>
</dbReference>
<keyword evidence="4" id="KW-0597">Phosphoprotein</keyword>
<keyword evidence="6" id="KW-0547">Nucleotide-binding</keyword>
<dbReference type="SMART" id="SM00490">
    <property type="entry name" value="HELICc"/>
    <property type="match status" value="1"/>
</dbReference>
<evidence type="ECO:0000256" key="15">
    <source>
        <dbReference type="ARBA" id="ARBA00023306"/>
    </source>
</evidence>
<accession>A0A8C8D3M2</accession>
<comment type="subcellular location">
    <subcellularLocation>
        <location evidence="1">Nucleus</location>
    </subcellularLocation>
</comment>
<keyword evidence="8" id="KW-0378">Hydrolase</keyword>
<dbReference type="GO" id="GO:0005634">
    <property type="term" value="C:nucleus"/>
    <property type="evidence" value="ECO:0007669"/>
    <property type="project" value="UniProtKB-SubCell"/>
</dbReference>
<feature type="coiled-coil region" evidence="18">
    <location>
        <begin position="53"/>
        <end position="84"/>
    </location>
</feature>
<dbReference type="GO" id="GO:0046651">
    <property type="term" value="P:lymphocyte proliferation"/>
    <property type="evidence" value="ECO:0007669"/>
    <property type="project" value="TreeGrafter"/>
</dbReference>
<evidence type="ECO:0000256" key="8">
    <source>
        <dbReference type="ARBA" id="ARBA00022801"/>
    </source>
</evidence>
<dbReference type="InterPro" id="IPR027417">
    <property type="entry name" value="P-loop_NTPase"/>
</dbReference>
<dbReference type="PROSITE" id="PS51194">
    <property type="entry name" value="HELICASE_CTER"/>
    <property type="match status" value="1"/>
</dbReference>
<dbReference type="InterPro" id="IPR001650">
    <property type="entry name" value="Helicase_C-like"/>
</dbReference>
<evidence type="ECO:0000256" key="3">
    <source>
        <dbReference type="ARBA" id="ARBA00022473"/>
    </source>
</evidence>
<comment type="function">
    <text evidence="16">Plays an essential role in normal development and survival. Involved in regulation of the expansion or survival of lymphoid cells. Required for de novo or maintenance DNA methylation. May control silencing of the imprinted CDKN1C gene through DNA methylation. May play a role in formation and organization of heterochromatin, implying a functional role in the regulation of transcription and mitosis.</text>
</comment>
<dbReference type="GO" id="GO:0005524">
    <property type="term" value="F:ATP binding"/>
    <property type="evidence" value="ECO:0007669"/>
    <property type="project" value="UniProtKB-KW"/>
</dbReference>
<keyword evidence="7" id="KW-0498">Mitosis</keyword>
<evidence type="ECO:0000256" key="17">
    <source>
        <dbReference type="ARBA" id="ARBA00081399"/>
    </source>
</evidence>
<feature type="domain" description="Helicase ATP-binding" evidence="20">
    <location>
        <begin position="227"/>
        <end position="395"/>
    </location>
</feature>
<evidence type="ECO:0000256" key="13">
    <source>
        <dbReference type="ARBA" id="ARBA00023163"/>
    </source>
</evidence>
<comment type="similarity">
    <text evidence="2">Belongs to the SNF2/RAD54 helicase family.</text>
</comment>
<evidence type="ECO:0000313" key="23">
    <source>
        <dbReference type="Proteomes" id="UP000694402"/>
    </source>
</evidence>
<keyword evidence="12 18" id="KW-0175">Coiled coil</keyword>
<evidence type="ECO:0000256" key="4">
    <source>
        <dbReference type="ARBA" id="ARBA00022553"/>
    </source>
</evidence>
<dbReference type="CDD" id="cd18009">
    <property type="entry name" value="DEXHc_HELLS_SMARCA6"/>
    <property type="match status" value="1"/>
</dbReference>
<dbReference type="PROSITE" id="PS51192">
    <property type="entry name" value="HELICASE_ATP_BIND_1"/>
    <property type="match status" value="1"/>
</dbReference>
<dbReference type="InterPro" id="IPR038718">
    <property type="entry name" value="SNF2-like_sf"/>
</dbReference>
<keyword evidence="23" id="KW-1185">Reference proteome</keyword>
<dbReference type="InterPro" id="IPR044753">
    <property type="entry name" value="HELLS_N"/>
</dbReference>
<evidence type="ECO:0000256" key="10">
    <source>
        <dbReference type="ARBA" id="ARBA00022840"/>
    </source>
</evidence>
<evidence type="ECO:0000256" key="14">
    <source>
        <dbReference type="ARBA" id="ARBA00023242"/>
    </source>
</evidence>
<dbReference type="FunFam" id="3.40.50.10810:FF:000015">
    <property type="entry name" value="lymphoid-specific helicase isoform X1"/>
    <property type="match status" value="1"/>
</dbReference>
<feature type="region of interest" description="Disordered" evidence="19">
    <location>
        <begin position="1"/>
        <end position="27"/>
    </location>
</feature>
<evidence type="ECO:0000259" key="20">
    <source>
        <dbReference type="PROSITE" id="PS51192"/>
    </source>
</evidence>
<proteinExistence type="inferred from homology"/>
<dbReference type="Proteomes" id="UP000694402">
    <property type="component" value="Unassembled WGS sequence"/>
</dbReference>
<feature type="domain" description="Helicase C-terminal" evidence="21">
    <location>
        <begin position="596"/>
        <end position="754"/>
    </location>
</feature>
<evidence type="ECO:0000256" key="6">
    <source>
        <dbReference type="ARBA" id="ARBA00022741"/>
    </source>
</evidence>
<keyword evidence="14" id="KW-0539">Nucleus</keyword>
<dbReference type="InterPro" id="IPR000330">
    <property type="entry name" value="SNF2_N"/>
</dbReference>
<dbReference type="PANTHER" id="PTHR47161">
    <property type="entry name" value="LYMPHOID-SPECIFIC HELICASE"/>
    <property type="match status" value="1"/>
</dbReference>
<keyword evidence="5" id="KW-0132">Cell division</keyword>
<dbReference type="Pfam" id="PF00176">
    <property type="entry name" value="SNF2-rel_dom"/>
    <property type="match status" value="1"/>
</dbReference>
<keyword evidence="15" id="KW-0131">Cell cycle</keyword>
<evidence type="ECO:0000256" key="5">
    <source>
        <dbReference type="ARBA" id="ARBA00022618"/>
    </source>
</evidence>
<dbReference type="FunFam" id="3.40.50.300:FF:000577">
    <property type="entry name" value="lymphoid-specific helicase isoform X1"/>
    <property type="match status" value="1"/>
</dbReference>